<organism evidence="2 3">
    <name type="scientific">Potamilus streckersoni</name>
    <dbReference type="NCBI Taxonomy" id="2493646"/>
    <lineage>
        <taxon>Eukaryota</taxon>
        <taxon>Metazoa</taxon>
        <taxon>Spiralia</taxon>
        <taxon>Lophotrochozoa</taxon>
        <taxon>Mollusca</taxon>
        <taxon>Bivalvia</taxon>
        <taxon>Autobranchia</taxon>
        <taxon>Heteroconchia</taxon>
        <taxon>Palaeoheterodonta</taxon>
        <taxon>Unionida</taxon>
        <taxon>Unionoidea</taxon>
        <taxon>Unionidae</taxon>
        <taxon>Ambleminae</taxon>
        <taxon>Lampsilini</taxon>
        <taxon>Potamilus</taxon>
    </lineage>
</organism>
<reference evidence="2" key="1">
    <citation type="journal article" date="2021" name="Genome Biol. Evol.">
        <title>A High-Quality Reference Genome for a Parasitic Bivalve with Doubly Uniparental Inheritance (Bivalvia: Unionida).</title>
        <authorList>
            <person name="Smith C.H."/>
        </authorList>
    </citation>
    <scope>NUCLEOTIDE SEQUENCE</scope>
    <source>
        <strain evidence="2">CHS0354</strain>
    </source>
</reference>
<evidence type="ECO:0000313" key="2">
    <source>
        <dbReference type="EMBL" id="KAK3602958.1"/>
    </source>
</evidence>
<dbReference type="Proteomes" id="UP001195483">
    <property type="component" value="Unassembled WGS sequence"/>
</dbReference>
<reference evidence="2" key="2">
    <citation type="journal article" date="2021" name="Genome Biol. Evol.">
        <title>Developing a high-quality reference genome for a parasitic bivalve with doubly uniparental inheritance (Bivalvia: Unionida).</title>
        <authorList>
            <person name="Smith C.H."/>
        </authorList>
    </citation>
    <scope>NUCLEOTIDE SEQUENCE</scope>
    <source>
        <strain evidence="2">CHS0354</strain>
        <tissue evidence="2">Mantle</tissue>
    </source>
</reference>
<accession>A0AAE0T3S0</accession>
<dbReference type="AlphaFoldDB" id="A0AAE0T3S0"/>
<name>A0AAE0T3S0_9BIVA</name>
<feature type="region of interest" description="Disordered" evidence="1">
    <location>
        <begin position="81"/>
        <end position="104"/>
    </location>
</feature>
<protein>
    <submittedName>
        <fullName evidence="2">Uncharacterized protein</fullName>
    </submittedName>
</protein>
<gene>
    <name evidence="2" type="ORF">CHS0354_039382</name>
</gene>
<proteinExistence type="predicted"/>
<dbReference type="EMBL" id="JAEAOA010002305">
    <property type="protein sequence ID" value="KAK3602958.1"/>
    <property type="molecule type" value="Genomic_DNA"/>
</dbReference>
<feature type="compositionally biased region" description="Basic residues" evidence="1">
    <location>
        <begin position="81"/>
        <end position="99"/>
    </location>
</feature>
<sequence>MNEIFLQKLIQERYKSRFLGLFQSATRPHVLGSRCCYSNNLTSRPVVKTMQSTLKEKLKNAIIQARLGGLDDRGIFICGRRRNRRKRNKKNGQNKRRVKQTVERTSSKCNSLEEVITVGGSKCMNTNESITYVDSPSCEKFEDDEEKDTADKESLPDSGIGEDEDAVLRDYQQASSLESLNINLKNNTEDEDDDENEDPDDEDKEQDVNTENSHAQDFRDNVAVHVNPDILNGQEFYIDQEELVHVDVDVDGEEDLMEVIECSTECAQNTEGMTNEVFVKKGETGKNDAEDLIDSDHISLEEIEDDEDVVLFDREYQDVILFDRNEYMKGVGKPHSTLFLYKDLLHKEQLSEVEEEEDTSNNVYQRSMAPITKAPRAVKVKTLPPAQKLNESSLINDTSNDKFACCLIL</sequence>
<evidence type="ECO:0000256" key="1">
    <source>
        <dbReference type="SAM" id="MobiDB-lite"/>
    </source>
</evidence>
<feature type="region of interest" description="Disordered" evidence="1">
    <location>
        <begin position="134"/>
        <end position="163"/>
    </location>
</feature>
<comment type="caution">
    <text evidence="2">The sequence shown here is derived from an EMBL/GenBank/DDBJ whole genome shotgun (WGS) entry which is preliminary data.</text>
</comment>
<feature type="compositionally biased region" description="Acidic residues" evidence="1">
    <location>
        <begin position="189"/>
        <end position="205"/>
    </location>
</feature>
<keyword evidence="3" id="KW-1185">Reference proteome</keyword>
<evidence type="ECO:0000313" key="3">
    <source>
        <dbReference type="Proteomes" id="UP001195483"/>
    </source>
</evidence>
<feature type="region of interest" description="Disordered" evidence="1">
    <location>
        <begin position="178"/>
        <end position="221"/>
    </location>
</feature>
<reference evidence="2" key="3">
    <citation type="submission" date="2023-05" db="EMBL/GenBank/DDBJ databases">
        <authorList>
            <person name="Smith C.H."/>
        </authorList>
    </citation>
    <scope>NUCLEOTIDE SEQUENCE</scope>
    <source>
        <strain evidence="2">CHS0354</strain>
        <tissue evidence="2">Mantle</tissue>
    </source>
</reference>